<protein>
    <submittedName>
        <fullName evidence="2">Uncharacterized protein</fullName>
    </submittedName>
</protein>
<comment type="caution">
    <text evidence="2">The sequence shown here is derived from an EMBL/GenBank/DDBJ whole genome shotgun (WGS) entry which is preliminary data.</text>
</comment>
<evidence type="ECO:0000313" key="3">
    <source>
        <dbReference type="Proteomes" id="UP001195769"/>
    </source>
</evidence>
<gene>
    <name evidence="2" type="ORF">F5891DRAFT_554879</name>
</gene>
<sequence length="92" mass="10115">MKEVISHAIFVVPVLHCMLVAVLLLKVTSARFVPSHSCALYIMARNNTPCDQIIASSAPFCHNTTNQTTQGHWQSGTFAWNIEFSGVCADVH</sequence>
<dbReference type="AlphaFoldDB" id="A0AAD4HRS0"/>
<keyword evidence="1" id="KW-0812">Transmembrane</keyword>
<evidence type="ECO:0000256" key="1">
    <source>
        <dbReference type="SAM" id="Phobius"/>
    </source>
</evidence>
<feature type="transmembrane region" description="Helical" evidence="1">
    <location>
        <begin position="6"/>
        <end position="25"/>
    </location>
</feature>
<reference evidence="2" key="1">
    <citation type="journal article" date="2020" name="New Phytol.">
        <title>Comparative genomics reveals dynamic genome evolution in host specialist ectomycorrhizal fungi.</title>
        <authorList>
            <person name="Lofgren L.A."/>
            <person name="Nguyen N.H."/>
            <person name="Vilgalys R."/>
            <person name="Ruytinx J."/>
            <person name="Liao H.L."/>
            <person name="Branco S."/>
            <person name="Kuo A."/>
            <person name="LaButti K."/>
            <person name="Lipzen A."/>
            <person name="Andreopoulos W."/>
            <person name="Pangilinan J."/>
            <person name="Riley R."/>
            <person name="Hundley H."/>
            <person name="Na H."/>
            <person name="Barry K."/>
            <person name="Grigoriev I.V."/>
            <person name="Stajich J.E."/>
            <person name="Kennedy P.G."/>
        </authorList>
    </citation>
    <scope>NUCLEOTIDE SEQUENCE</scope>
    <source>
        <strain evidence="2">FC203</strain>
    </source>
</reference>
<keyword evidence="3" id="KW-1185">Reference proteome</keyword>
<keyword evidence="1" id="KW-0472">Membrane</keyword>
<organism evidence="2 3">
    <name type="scientific">Suillus fuscotomentosus</name>
    <dbReference type="NCBI Taxonomy" id="1912939"/>
    <lineage>
        <taxon>Eukaryota</taxon>
        <taxon>Fungi</taxon>
        <taxon>Dikarya</taxon>
        <taxon>Basidiomycota</taxon>
        <taxon>Agaricomycotina</taxon>
        <taxon>Agaricomycetes</taxon>
        <taxon>Agaricomycetidae</taxon>
        <taxon>Boletales</taxon>
        <taxon>Suillineae</taxon>
        <taxon>Suillaceae</taxon>
        <taxon>Suillus</taxon>
    </lineage>
</organism>
<name>A0AAD4HRS0_9AGAM</name>
<dbReference type="GeneID" id="64666535"/>
<dbReference type="Proteomes" id="UP001195769">
    <property type="component" value="Unassembled WGS sequence"/>
</dbReference>
<accession>A0AAD4HRS0</accession>
<dbReference type="EMBL" id="JABBWK010000005">
    <property type="protein sequence ID" value="KAG1906176.1"/>
    <property type="molecule type" value="Genomic_DNA"/>
</dbReference>
<evidence type="ECO:0000313" key="2">
    <source>
        <dbReference type="EMBL" id="KAG1906176.1"/>
    </source>
</evidence>
<dbReference type="RefSeq" id="XP_041231751.1">
    <property type="nucleotide sequence ID" value="XM_041372237.1"/>
</dbReference>
<keyword evidence="1" id="KW-1133">Transmembrane helix</keyword>
<proteinExistence type="predicted"/>